<accession>A0A0E9PZQ2</accession>
<reference evidence="2" key="1">
    <citation type="submission" date="2014-11" db="EMBL/GenBank/DDBJ databases">
        <authorList>
            <person name="Amaro Gonzalez C."/>
        </authorList>
    </citation>
    <scope>NUCLEOTIDE SEQUENCE</scope>
</reference>
<feature type="region of interest" description="Disordered" evidence="1">
    <location>
        <begin position="1"/>
        <end position="24"/>
    </location>
</feature>
<dbReference type="AlphaFoldDB" id="A0A0E9PZQ2"/>
<reference evidence="2" key="2">
    <citation type="journal article" date="2015" name="Fish Shellfish Immunol.">
        <title>Early steps in the European eel (Anguilla anguilla)-Vibrio vulnificus interaction in the gills: Role of the RtxA13 toxin.</title>
        <authorList>
            <person name="Callol A."/>
            <person name="Pajuelo D."/>
            <person name="Ebbesson L."/>
            <person name="Teles M."/>
            <person name="MacKenzie S."/>
            <person name="Amaro C."/>
        </authorList>
    </citation>
    <scope>NUCLEOTIDE SEQUENCE</scope>
</reference>
<evidence type="ECO:0000313" key="2">
    <source>
        <dbReference type="EMBL" id="JAH09969.1"/>
    </source>
</evidence>
<evidence type="ECO:0000256" key="1">
    <source>
        <dbReference type="SAM" id="MobiDB-lite"/>
    </source>
</evidence>
<sequence length="24" mass="2682">MLTEQSNFSSESAVEKNESLFSNC</sequence>
<name>A0A0E9PZQ2_ANGAN</name>
<organism evidence="2">
    <name type="scientific">Anguilla anguilla</name>
    <name type="common">European freshwater eel</name>
    <name type="synonym">Muraena anguilla</name>
    <dbReference type="NCBI Taxonomy" id="7936"/>
    <lineage>
        <taxon>Eukaryota</taxon>
        <taxon>Metazoa</taxon>
        <taxon>Chordata</taxon>
        <taxon>Craniata</taxon>
        <taxon>Vertebrata</taxon>
        <taxon>Euteleostomi</taxon>
        <taxon>Actinopterygii</taxon>
        <taxon>Neopterygii</taxon>
        <taxon>Teleostei</taxon>
        <taxon>Anguilliformes</taxon>
        <taxon>Anguillidae</taxon>
        <taxon>Anguilla</taxon>
    </lineage>
</organism>
<feature type="compositionally biased region" description="Polar residues" evidence="1">
    <location>
        <begin position="1"/>
        <end position="12"/>
    </location>
</feature>
<proteinExistence type="predicted"/>
<protein>
    <submittedName>
        <fullName evidence="2">Uncharacterized protein</fullName>
    </submittedName>
</protein>
<dbReference type="EMBL" id="GBXM01098608">
    <property type="protein sequence ID" value="JAH09969.1"/>
    <property type="molecule type" value="Transcribed_RNA"/>
</dbReference>